<feature type="domain" description="Cation/H+ exchanger transmembrane" evidence="10">
    <location>
        <begin position="12"/>
        <end position="399"/>
    </location>
</feature>
<evidence type="ECO:0000256" key="8">
    <source>
        <dbReference type="ARBA" id="ARBA00023136"/>
    </source>
</evidence>
<reference evidence="12 13" key="1">
    <citation type="submission" date="2019-04" db="EMBL/GenBank/DDBJ databases">
        <title>Lewinella litorea sp. nov., isolated from a marine sand.</title>
        <authorList>
            <person name="Yoon J.-H."/>
        </authorList>
    </citation>
    <scope>NUCLEOTIDE SEQUENCE [LARGE SCALE GENOMIC DNA]</scope>
    <source>
        <strain evidence="12 13">HSMS-39</strain>
    </source>
</reference>
<feature type="transmembrane region" description="Helical" evidence="9">
    <location>
        <begin position="159"/>
        <end position="182"/>
    </location>
</feature>
<dbReference type="SUPFAM" id="SSF51735">
    <property type="entry name" value="NAD(P)-binding Rossmann-fold domains"/>
    <property type="match status" value="1"/>
</dbReference>
<gene>
    <name evidence="12" type="ORF">E4021_14295</name>
</gene>
<evidence type="ECO:0000256" key="6">
    <source>
        <dbReference type="ARBA" id="ARBA00022989"/>
    </source>
</evidence>
<keyword evidence="2" id="KW-0813">Transport</keyword>
<comment type="caution">
    <text evidence="12">The sequence shown here is derived from an EMBL/GenBank/DDBJ whole genome shotgun (WGS) entry which is preliminary data.</text>
</comment>
<dbReference type="InterPro" id="IPR036291">
    <property type="entry name" value="NAD(P)-bd_dom_sf"/>
</dbReference>
<keyword evidence="7" id="KW-0406">Ion transport</keyword>
<dbReference type="InterPro" id="IPR006153">
    <property type="entry name" value="Cation/H_exchanger_TM"/>
</dbReference>
<feature type="domain" description="RCK N-terminal" evidence="11">
    <location>
        <begin position="413"/>
        <end position="498"/>
    </location>
</feature>
<evidence type="ECO:0000256" key="4">
    <source>
        <dbReference type="ARBA" id="ARBA00022475"/>
    </source>
</evidence>
<dbReference type="Gene3D" id="3.40.50.720">
    <property type="entry name" value="NAD(P)-binding Rossmann-like Domain"/>
    <property type="match status" value="1"/>
</dbReference>
<evidence type="ECO:0000256" key="3">
    <source>
        <dbReference type="ARBA" id="ARBA00022449"/>
    </source>
</evidence>
<feature type="transmembrane region" description="Helical" evidence="9">
    <location>
        <begin position="283"/>
        <end position="301"/>
    </location>
</feature>
<dbReference type="GO" id="GO:1902600">
    <property type="term" value="P:proton transmembrane transport"/>
    <property type="evidence" value="ECO:0007669"/>
    <property type="project" value="InterPro"/>
</dbReference>
<evidence type="ECO:0000313" key="13">
    <source>
        <dbReference type="Proteomes" id="UP000308528"/>
    </source>
</evidence>
<feature type="transmembrane region" description="Helical" evidence="9">
    <location>
        <begin position="376"/>
        <end position="399"/>
    </location>
</feature>
<keyword evidence="13" id="KW-1185">Reference proteome</keyword>
<evidence type="ECO:0000256" key="2">
    <source>
        <dbReference type="ARBA" id="ARBA00022448"/>
    </source>
</evidence>
<dbReference type="Pfam" id="PF02254">
    <property type="entry name" value="TrkA_N"/>
    <property type="match status" value="1"/>
</dbReference>
<keyword evidence="4" id="KW-1003">Cell membrane</keyword>
<proteinExistence type="predicted"/>
<dbReference type="RefSeq" id="WP_136460054.1">
    <property type="nucleotide sequence ID" value="NZ_SRSF01000007.1"/>
</dbReference>
<evidence type="ECO:0000313" key="12">
    <source>
        <dbReference type="EMBL" id="THH37589.1"/>
    </source>
</evidence>
<dbReference type="Gene3D" id="1.20.1530.20">
    <property type="match status" value="1"/>
</dbReference>
<comment type="subcellular location">
    <subcellularLocation>
        <location evidence="1">Cell membrane</location>
        <topology evidence="1">Multi-pass membrane protein</topology>
    </subcellularLocation>
</comment>
<keyword evidence="8 9" id="KW-0472">Membrane</keyword>
<accession>A0A4S4NDP0</accession>
<dbReference type="EMBL" id="SRSF01000007">
    <property type="protein sequence ID" value="THH37589.1"/>
    <property type="molecule type" value="Genomic_DNA"/>
</dbReference>
<feature type="transmembrane region" description="Helical" evidence="9">
    <location>
        <begin position="344"/>
        <end position="364"/>
    </location>
</feature>
<organism evidence="12 13">
    <name type="scientific">Neolewinella litorea</name>
    <dbReference type="NCBI Taxonomy" id="2562452"/>
    <lineage>
        <taxon>Bacteria</taxon>
        <taxon>Pseudomonadati</taxon>
        <taxon>Bacteroidota</taxon>
        <taxon>Saprospiria</taxon>
        <taxon>Saprospirales</taxon>
        <taxon>Lewinellaceae</taxon>
        <taxon>Neolewinella</taxon>
    </lineage>
</organism>
<feature type="transmembrane region" description="Helical" evidence="9">
    <location>
        <begin position="127"/>
        <end position="147"/>
    </location>
</feature>
<keyword evidence="6 9" id="KW-1133">Transmembrane helix</keyword>
<dbReference type="Pfam" id="PF00999">
    <property type="entry name" value="Na_H_Exchanger"/>
    <property type="match status" value="1"/>
</dbReference>
<dbReference type="PANTHER" id="PTHR32507">
    <property type="entry name" value="NA(+)/H(+) ANTIPORTER 1"/>
    <property type="match status" value="1"/>
</dbReference>
<feature type="transmembrane region" description="Helical" evidence="9">
    <location>
        <begin position="101"/>
        <end position="121"/>
    </location>
</feature>
<evidence type="ECO:0000256" key="1">
    <source>
        <dbReference type="ARBA" id="ARBA00004651"/>
    </source>
</evidence>
<feature type="transmembrane region" description="Helical" evidence="9">
    <location>
        <begin position="202"/>
        <end position="222"/>
    </location>
</feature>
<keyword evidence="5 9" id="KW-0812">Transmembrane</keyword>
<dbReference type="AlphaFoldDB" id="A0A4S4NDP0"/>
<dbReference type="InterPro" id="IPR038770">
    <property type="entry name" value="Na+/solute_symporter_sf"/>
</dbReference>
<evidence type="ECO:0000256" key="7">
    <source>
        <dbReference type="ARBA" id="ARBA00023065"/>
    </source>
</evidence>
<dbReference type="GO" id="GO:0005886">
    <property type="term" value="C:plasma membrane"/>
    <property type="evidence" value="ECO:0007669"/>
    <property type="project" value="UniProtKB-SubCell"/>
</dbReference>
<feature type="transmembrane region" description="Helical" evidence="9">
    <location>
        <begin position="60"/>
        <end position="80"/>
    </location>
</feature>
<dbReference type="Proteomes" id="UP000308528">
    <property type="component" value="Unassembled WGS sequence"/>
</dbReference>
<evidence type="ECO:0000259" key="11">
    <source>
        <dbReference type="Pfam" id="PF02254"/>
    </source>
</evidence>
<keyword evidence="3" id="KW-0050">Antiport</keyword>
<dbReference type="GO" id="GO:0015297">
    <property type="term" value="F:antiporter activity"/>
    <property type="evidence" value="ECO:0007669"/>
    <property type="project" value="UniProtKB-KW"/>
</dbReference>
<dbReference type="InterPro" id="IPR003148">
    <property type="entry name" value="RCK_N"/>
</dbReference>
<dbReference type="PANTHER" id="PTHR32507:SF0">
    <property type="entry name" value="NA(+)_H(+) ANTIPORTER 2-RELATED"/>
    <property type="match status" value="1"/>
</dbReference>
<evidence type="ECO:0000259" key="10">
    <source>
        <dbReference type="Pfam" id="PF00999"/>
    </source>
</evidence>
<protein>
    <submittedName>
        <fullName evidence="12">Cell shape-determining protein</fullName>
    </submittedName>
</protein>
<feature type="transmembrane region" description="Helical" evidence="9">
    <location>
        <begin position="229"/>
        <end position="250"/>
    </location>
</feature>
<evidence type="ECO:0000256" key="9">
    <source>
        <dbReference type="SAM" id="Phobius"/>
    </source>
</evidence>
<feature type="transmembrane region" description="Helical" evidence="9">
    <location>
        <begin position="21"/>
        <end position="40"/>
    </location>
</feature>
<dbReference type="OrthoDB" id="570124at2"/>
<feature type="transmembrane region" description="Helical" evidence="9">
    <location>
        <begin position="313"/>
        <end position="332"/>
    </location>
</feature>
<name>A0A4S4NDP0_9BACT</name>
<sequence>MYEIGSLIILGVVAQWIAWRLKVPAILPLILAGIMIGPGWELYTGHRLLSPRFDSESGTGLFPGNLLYSFVSLSIGLILFEGGLTLKLKEIRGMADSILRLTTYGALTTTVVAGLAAHYILDLNWQIAFLFSTLIVVTGPTVIAPIMRQINVKRQVATILKWESIIIDPVGAFLAVLFYNFIVAYYDPEATVYNSLIKFLQSGLVGIGLGFVLGHLLFVLISRLYIPKFLLNIVTLGFVVGAFLISDAIAHESGLLTTVVMGAYLANREVPFLHDILDFKESLTLLLISLLFILLSANMTVEQIKLVMNQESLYVFLIVVFLARPLGVFWSLNTSGLGWRDKAFVSWVGPRGIVAAGVASLFGIELAKEGITDAEYITPLVFLIVLGTVLLNATLAGFLARKLKVSLPKGSGVLIFGASEGARQLAHSLVESGRDVTLVTPNRAESDIAEEQHLTVLQVQLNSDLLDSQLDLTDIGYVLALTGNDEDNFYLLNNYRSREGIRGAFRLVTRKEIQAQRYGQEALFGHHVSYLLFNRAARNFGTVNAIELLDPKELPTLIARLREERAVPLYLRCTEYGDITFIPAGGDQKLSVSAGDTLYYIGEPLPSINKSAARQLPKEVEA</sequence>
<dbReference type="GO" id="GO:0006813">
    <property type="term" value="P:potassium ion transport"/>
    <property type="evidence" value="ECO:0007669"/>
    <property type="project" value="InterPro"/>
</dbReference>
<evidence type="ECO:0000256" key="5">
    <source>
        <dbReference type="ARBA" id="ARBA00022692"/>
    </source>
</evidence>